<dbReference type="RefSeq" id="WP_111905373.1">
    <property type="nucleotide sequence ID" value="NZ_QLNP01000099.1"/>
</dbReference>
<dbReference type="AlphaFoldDB" id="A0A328HAU1"/>
<evidence type="ECO:0000313" key="2">
    <source>
        <dbReference type="EMBL" id="RAM35692.1"/>
    </source>
</evidence>
<feature type="region of interest" description="Disordered" evidence="1">
    <location>
        <begin position="26"/>
        <end position="46"/>
    </location>
</feature>
<dbReference type="Proteomes" id="UP000249166">
    <property type="component" value="Unassembled WGS sequence"/>
</dbReference>
<evidence type="ECO:0008006" key="4">
    <source>
        <dbReference type="Google" id="ProtNLM"/>
    </source>
</evidence>
<reference evidence="2 3" key="1">
    <citation type="submission" date="2018-04" db="EMBL/GenBank/DDBJ databases">
        <title>Bacteria isolated from cave deposits of Manipur.</title>
        <authorList>
            <person name="Sahoo D."/>
            <person name="Sarangthem I."/>
            <person name="Nandeibam J."/>
        </authorList>
    </citation>
    <scope>NUCLEOTIDE SEQUENCE [LARGE SCALE GENOMIC DNA]</scope>
    <source>
        <strain evidence="3">mrc11</strain>
    </source>
</reference>
<comment type="caution">
    <text evidence="2">The sequence shown here is derived from an EMBL/GenBank/DDBJ whole genome shotgun (WGS) entry which is preliminary data.</text>
</comment>
<gene>
    <name evidence="2" type="ORF">DBZ45_18875</name>
</gene>
<protein>
    <recommendedName>
        <fullName evidence="4">Lipoprotein</fullName>
    </recommendedName>
</protein>
<evidence type="ECO:0000313" key="3">
    <source>
        <dbReference type="Proteomes" id="UP000249166"/>
    </source>
</evidence>
<proteinExistence type="predicted"/>
<evidence type="ECO:0000256" key="1">
    <source>
        <dbReference type="SAM" id="MobiDB-lite"/>
    </source>
</evidence>
<dbReference type="PROSITE" id="PS51257">
    <property type="entry name" value="PROKAR_LIPOPROTEIN"/>
    <property type="match status" value="1"/>
</dbReference>
<sequence>MRSAPRPHSFALLAAAVALGLTGCGSSPTQGVSPDTPPSAAASGTTGTAAGYSGKLIPFTFPDRPLSFQYPVEWHAGYFEGGGKPSLSGTATVSDPQSTNELTAYLGQMADAVSHPVNRTVFESEPVPGLSGQPAPAANYSFYVDRTDGKPTYRMHLTAGAPGEGKSTALDGIIRVGEEVLVAEVNFQNTFADDDAAKAWLAGAEGQAFKALLLSMSYR</sequence>
<organism evidence="2 3">
    <name type="scientific">Arthrobacter globiformis</name>
    <dbReference type="NCBI Taxonomy" id="1665"/>
    <lineage>
        <taxon>Bacteria</taxon>
        <taxon>Bacillati</taxon>
        <taxon>Actinomycetota</taxon>
        <taxon>Actinomycetes</taxon>
        <taxon>Micrococcales</taxon>
        <taxon>Micrococcaceae</taxon>
        <taxon>Arthrobacter</taxon>
    </lineage>
</organism>
<dbReference type="OrthoDB" id="4944818at2"/>
<name>A0A328HAU1_ARTGO</name>
<dbReference type="EMBL" id="QLNP01000099">
    <property type="protein sequence ID" value="RAM35692.1"/>
    <property type="molecule type" value="Genomic_DNA"/>
</dbReference>
<accession>A0A328HAU1</accession>